<dbReference type="SMART" id="SM01001">
    <property type="entry name" value="AIRC"/>
    <property type="match status" value="1"/>
</dbReference>
<keyword evidence="6 11" id="KW-0547">Nucleotide-binding</keyword>
<evidence type="ECO:0000256" key="7">
    <source>
        <dbReference type="ARBA" id="ARBA00022755"/>
    </source>
</evidence>
<dbReference type="Pfam" id="PF02222">
    <property type="entry name" value="ATP-grasp"/>
    <property type="match status" value="1"/>
</dbReference>
<sequence>MIGGGQLGRMLAQSASLLTIPITILDVGHSPAKHVIHPAPSNINPLTSSNILDANTTPTESHGEGHIDGSFSDPEKILELARRVDVLTVEIEHVNVAALESAERETGVLVQPRPSTIRTIQDKYLQKVHLVKHGVPVAESEAVASNAAAIEEQCKKWGMPLMLKSRTGAYDGRGNFVVSDISQAGQALQALKDRPSYAERWAAFKKEIAVMVVRSLTGEVVSYPAVETVHKESVCHLVFAPLRSDDPAVEERARKVAEDAVRTFEGAGVFGVEMFLMPDGSILVNEIAPRPHNSGHYTIEACNTSQYTNHLLAILGLPLGSTGMKVPSAAMLNILGFSSSFSPISQLVSTALTVPGATVHLYGKAESRKGRKMGHITVVGSSDAEVRSRLRPLLAALLPDPKNTQYAPPPQTPGFSSPHPLVGIIMGSDSDLPTMLPAAHVLDSFGVPYELTIVSAHRTAERMTQYARGAASRGLRVVIAGAGGAAHLPGMVAAMTALPVVGVPVRGSALDGVDSMWSIVQMPRGVPVATVAINNSTNAALLAIRIIGASMPSLLQQMEKYMRDMEQEVMGKVSRLGEEGWEKYQAKKH</sequence>
<evidence type="ECO:0000256" key="8">
    <source>
        <dbReference type="ARBA" id="ARBA00022793"/>
    </source>
</evidence>
<dbReference type="InterPro" id="IPR040686">
    <property type="entry name" value="PurK_C"/>
</dbReference>
<dbReference type="GO" id="GO:0046872">
    <property type="term" value="F:metal ion binding"/>
    <property type="evidence" value="ECO:0007669"/>
    <property type="project" value="InterPro"/>
</dbReference>
<protein>
    <recommendedName>
        <fullName evidence="5 11">Phosphoribosylaminoimidazole carboxylase</fullName>
        <ecNumber evidence="4 11">4.1.1.21</ecNumber>
    </recommendedName>
</protein>
<dbReference type="PIRSF" id="PIRSF001340">
    <property type="entry name" value="AIR_carboxylase"/>
    <property type="match status" value="1"/>
</dbReference>
<dbReference type="EC" id="4.1.1.21" evidence="4 11"/>
<dbReference type="PANTHER" id="PTHR11609:SF5">
    <property type="entry name" value="PHOSPHORIBOSYLAMINOIMIDAZOLE CARBOXYLASE"/>
    <property type="match status" value="1"/>
</dbReference>
<dbReference type="InterPro" id="IPR011054">
    <property type="entry name" value="Rudment_hybrid_motif"/>
</dbReference>
<dbReference type="Gene3D" id="3.30.470.20">
    <property type="entry name" value="ATP-grasp fold, B domain"/>
    <property type="match status" value="1"/>
</dbReference>
<comment type="similarity">
    <text evidence="3 11">In the C-terminal section; belongs to the AIR carboxylase family. Class I subfamily.</text>
</comment>
<evidence type="ECO:0000256" key="5">
    <source>
        <dbReference type="ARBA" id="ARBA00021059"/>
    </source>
</evidence>
<dbReference type="InterPro" id="IPR054350">
    <property type="entry name" value="PurT/PurK_preATP-grasp"/>
</dbReference>
<keyword evidence="8 11" id="KW-0210">Decarboxylase</keyword>
<evidence type="ECO:0000256" key="3">
    <source>
        <dbReference type="ARBA" id="ARBA00006114"/>
    </source>
</evidence>
<dbReference type="SUPFAM" id="SSF52440">
    <property type="entry name" value="PreATP-grasp domain"/>
    <property type="match status" value="1"/>
</dbReference>
<evidence type="ECO:0000256" key="1">
    <source>
        <dbReference type="ARBA" id="ARBA00001244"/>
    </source>
</evidence>
<dbReference type="Gene3D" id="3.30.1490.20">
    <property type="entry name" value="ATP-grasp fold, A domain"/>
    <property type="match status" value="1"/>
</dbReference>
<dbReference type="InterPro" id="IPR016301">
    <property type="entry name" value="Ade2_fungi/plant"/>
</dbReference>
<dbReference type="STRING" id="1858805.M5FYY5"/>
<evidence type="ECO:0000256" key="10">
    <source>
        <dbReference type="ARBA" id="ARBA00023239"/>
    </source>
</evidence>
<dbReference type="HAMAP" id="MF_01928">
    <property type="entry name" value="PurK"/>
    <property type="match status" value="1"/>
</dbReference>
<gene>
    <name evidence="13" type="ORF">DACRYDRAFT_57221</name>
</gene>
<dbReference type="Pfam" id="PF17769">
    <property type="entry name" value="PurK_C"/>
    <property type="match status" value="1"/>
</dbReference>
<comment type="pathway">
    <text evidence="2 11">Purine metabolism; IMP biosynthesis via de novo pathway; 5-amino-1-(5-phospho-D-ribosyl)imidazole-4-carboxylate from 5-amino-1-(5-phospho-D-ribosyl)imidazole (carboxylase route): step 1/1.</text>
</comment>
<dbReference type="OMA" id="PANVKWK"/>
<dbReference type="GeneID" id="63690486"/>
<dbReference type="FunFam" id="3.40.50.1970:FF:000013">
    <property type="entry name" value="Phosphoribosylaminoimidazole carboxylase"/>
    <property type="match status" value="1"/>
</dbReference>
<keyword evidence="14" id="KW-1185">Reference proteome</keyword>
<dbReference type="HAMAP" id="MF_01929">
    <property type="entry name" value="PurE_classI"/>
    <property type="match status" value="1"/>
</dbReference>
<dbReference type="SUPFAM" id="SSF56059">
    <property type="entry name" value="Glutathione synthetase ATP-binding domain-like"/>
    <property type="match status" value="1"/>
</dbReference>
<dbReference type="InterPro" id="IPR033747">
    <property type="entry name" value="PurE_ClassI"/>
</dbReference>
<dbReference type="PROSITE" id="PS50975">
    <property type="entry name" value="ATP_GRASP"/>
    <property type="match status" value="1"/>
</dbReference>
<evidence type="ECO:0000256" key="4">
    <source>
        <dbReference type="ARBA" id="ARBA00012329"/>
    </source>
</evidence>
<accession>M5FYY5</accession>
<dbReference type="AlphaFoldDB" id="M5FYY5"/>
<dbReference type="SUPFAM" id="SSF52255">
    <property type="entry name" value="N5-CAIR mutase (phosphoribosylaminoimidazole carboxylase, PurE)"/>
    <property type="match status" value="1"/>
</dbReference>
<dbReference type="RefSeq" id="XP_040625689.1">
    <property type="nucleotide sequence ID" value="XM_040775424.1"/>
</dbReference>
<evidence type="ECO:0000259" key="12">
    <source>
        <dbReference type="PROSITE" id="PS50975"/>
    </source>
</evidence>
<dbReference type="HOGENOM" id="CLU_011534_2_1_1"/>
<dbReference type="InterPro" id="IPR005875">
    <property type="entry name" value="PurK"/>
</dbReference>
<dbReference type="FunFam" id="3.30.470.20:FF:000037">
    <property type="entry name" value="Phosphoribosylaminoimidazole carboxylase, chloroplastic"/>
    <property type="match status" value="1"/>
</dbReference>
<name>M5FYY5_DACPD</name>
<evidence type="ECO:0000256" key="11">
    <source>
        <dbReference type="PIRNR" id="PIRNR001340"/>
    </source>
</evidence>
<dbReference type="NCBIfam" id="NF004679">
    <property type="entry name" value="PRK06019.1-5"/>
    <property type="match status" value="1"/>
</dbReference>
<feature type="domain" description="ATP-grasp" evidence="12">
    <location>
        <begin position="127"/>
        <end position="316"/>
    </location>
</feature>
<evidence type="ECO:0000313" key="14">
    <source>
        <dbReference type="Proteomes" id="UP000030653"/>
    </source>
</evidence>
<dbReference type="Gene3D" id="3.40.50.1970">
    <property type="match status" value="1"/>
</dbReference>
<dbReference type="NCBIfam" id="TIGR01162">
    <property type="entry name" value="purE"/>
    <property type="match status" value="1"/>
</dbReference>
<dbReference type="GO" id="GO:0006189">
    <property type="term" value="P:'de novo' IMP biosynthetic process"/>
    <property type="evidence" value="ECO:0007669"/>
    <property type="project" value="UniProtKB-UniRule"/>
</dbReference>
<dbReference type="InterPro" id="IPR016185">
    <property type="entry name" value="PreATP-grasp_dom_sf"/>
</dbReference>
<comment type="catalytic activity">
    <reaction evidence="1 11">
        <text>5-amino-1-(5-phospho-D-ribosyl)imidazole-4-carboxylate + H(+) = 5-amino-1-(5-phospho-beta-D-ribosyl)imidazole + CO2</text>
        <dbReference type="Rhea" id="RHEA:10792"/>
        <dbReference type="ChEBI" id="CHEBI:15378"/>
        <dbReference type="ChEBI" id="CHEBI:16526"/>
        <dbReference type="ChEBI" id="CHEBI:77657"/>
        <dbReference type="ChEBI" id="CHEBI:137981"/>
        <dbReference type="EC" id="4.1.1.21"/>
    </reaction>
</comment>
<dbReference type="InterPro" id="IPR000031">
    <property type="entry name" value="PurE_dom"/>
</dbReference>
<dbReference type="NCBIfam" id="TIGR01161">
    <property type="entry name" value="purK"/>
    <property type="match status" value="1"/>
</dbReference>
<dbReference type="Pfam" id="PF00731">
    <property type="entry name" value="AIRC"/>
    <property type="match status" value="1"/>
</dbReference>
<evidence type="ECO:0000256" key="2">
    <source>
        <dbReference type="ARBA" id="ARBA00004747"/>
    </source>
</evidence>
<dbReference type="Pfam" id="PF22660">
    <property type="entry name" value="RS_preATP-grasp-like"/>
    <property type="match status" value="1"/>
</dbReference>
<keyword evidence="9 11" id="KW-0067">ATP-binding</keyword>
<keyword evidence="7 11" id="KW-0658">Purine biosynthesis</keyword>
<dbReference type="InterPro" id="IPR013815">
    <property type="entry name" value="ATP_grasp_subdomain_1"/>
</dbReference>
<dbReference type="EMBL" id="JH795872">
    <property type="protein sequence ID" value="EJT98791.1"/>
    <property type="molecule type" value="Genomic_DNA"/>
</dbReference>
<dbReference type="GO" id="GO:0005524">
    <property type="term" value="F:ATP binding"/>
    <property type="evidence" value="ECO:0007669"/>
    <property type="project" value="UniProtKB-UniRule"/>
</dbReference>
<dbReference type="InterPro" id="IPR011761">
    <property type="entry name" value="ATP-grasp"/>
</dbReference>
<dbReference type="UniPathway" id="UPA00074">
    <property type="reaction ID" value="UER00130"/>
</dbReference>
<organism evidence="13 14">
    <name type="scientific">Dacryopinax primogenitus (strain DJM 731)</name>
    <name type="common">Brown rot fungus</name>
    <dbReference type="NCBI Taxonomy" id="1858805"/>
    <lineage>
        <taxon>Eukaryota</taxon>
        <taxon>Fungi</taxon>
        <taxon>Dikarya</taxon>
        <taxon>Basidiomycota</taxon>
        <taxon>Agaricomycotina</taxon>
        <taxon>Dacrymycetes</taxon>
        <taxon>Dacrymycetales</taxon>
        <taxon>Dacrymycetaceae</taxon>
        <taxon>Dacryopinax</taxon>
    </lineage>
</organism>
<evidence type="ECO:0000256" key="9">
    <source>
        <dbReference type="ARBA" id="ARBA00022840"/>
    </source>
</evidence>
<evidence type="ECO:0000313" key="13">
    <source>
        <dbReference type="EMBL" id="EJT98791.1"/>
    </source>
</evidence>
<dbReference type="GO" id="GO:0004638">
    <property type="term" value="F:phosphoribosylaminoimidazole carboxylase activity"/>
    <property type="evidence" value="ECO:0007669"/>
    <property type="project" value="UniProtKB-UniRule"/>
</dbReference>
<proteinExistence type="inferred from homology"/>
<reference evidence="13 14" key="1">
    <citation type="journal article" date="2012" name="Science">
        <title>The Paleozoic origin of enzymatic lignin decomposition reconstructed from 31 fungal genomes.</title>
        <authorList>
            <person name="Floudas D."/>
            <person name="Binder M."/>
            <person name="Riley R."/>
            <person name="Barry K."/>
            <person name="Blanchette R.A."/>
            <person name="Henrissat B."/>
            <person name="Martinez A.T."/>
            <person name="Otillar R."/>
            <person name="Spatafora J.W."/>
            <person name="Yadav J.S."/>
            <person name="Aerts A."/>
            <person name="Benoit I."/>
            <person name="Boyd A."/>
            <person name="Carlson A."/>
            <person name="Copeland A."/>
            <person name="Coutinho P.M."/>
            <person name="de Vries R.P."/>
            <person name="Ferreira P."/>
            <person name="Findley K."/>
            <person name="Foster B."/>
            <person name="Gaskell J."/>
            <person name="Glotzer D."/>
            <person name="Gorecki P."/>
            <person name="Heitman J."/>
            <person name="Hesse C."/>
            <person name="Hori C."/>
            <person name="Igarashi K."/>
            <person name="Jurgens J.A."/>
            <person name="Kallen N."/>
            <person name="Kersten P."/>
            <person name="Kohler A."/>
            <person name="Kuees U."/>
            <person name="Kumar T.K.A."/>
            <person name="Kuo A."/>
            <person name="LaButti K."/>
            <person name="Larrondo L.F."/>
            <person name="Lindquist E."/>
            <person name="Ling A."/>
            <person name="Lombard V."/>
            <person name="Lucas S."/>
            <person name="Lundell T."/>
            <person name="Martin R."/>
            <person name="McLaughlin D.J."/>
            <person name="Morgenstern I."/>
            <person name="Morin E."/>
            <person name="Murat C."/>
            <person name="Nagy L.G."/>
            <person name="Nolan M."/>
            <person name="Ohm R.A."/>
            <person name="Patyshakuliyeva A."/>
            <person name="Rokas A."/>
            <person name="Ruiz-Duenas F.J."/>
            <person name="Sabat G."/>
            <person name="Salamov A."/>
            <person name="Samejima M."/>
            <person name="Schmutz J."/>
            <person name="Slot J.C."/>
            <person name="St John F."/>
            <person name="Stenlid J."/>
            <person name="Sun H."/>
            <person name="Sun S."/>
            <person name="Syed K."/>
            <person name="Tsang A."/>
            <person name="Wiebenga A."/>
            <person name="Young D."/>
            <person name="Pisabarro A."/>
            <person name="Eastwood D.C."/>
            <person name="Martin F."/>
            <person name="Cullen D."/>
            <person name="Grigoriev I.V."/>
            <person name="Hibbett D.S."/>
        </authorList>
    </citation>
    <scope>NUCLEOTIDE SEQUENCE [LARGE SCALE GENOMIC DNA]</scope>
    <source>
        <strain evidence="13 14">DJM-731 SS1</strain>
    </source>
</reference>
<dbReference type="InterPro" id="IPR003135">
    <property type="entry name" value="ATP-grasp_carboxylate-amine"/>
</dbReference>
<evidence type="ECO:0000256" key="6">
    <source>
        <dbReference type="ARBA" id="ARBA00022741"/>
    </source>
</evidence>
<dbReference type="OrthoDB" id="15425at2759"/>
<dbReference type="Proteomes" id="UP000030653">
    <property type="component" value="Unassembled WGS sequence"/>
</dbReference>
<dbReference type="SUPFAM" id="SSF51246">
    <property type="entry name" value="Rudiment single hybrid motif"/>
    <property type="match status" value="1"/>
</dbReference>
<dbReference type="Gene3D" id="3.40.50.20">
    <property type="match status" value="1"/>
</dbReference>
<dbReference type="PANTHER" id="PTHR11609">
    <property type="entry name" value="PURINE BIOSYNTHESIS PROTEIN 6/7, PUR6/7"/>
    <property type="match status" value="1"/>
</dbReference>
<keyword evidence="10 11" id="KW-0456">Lyase</keyword>